<dbReference type="AlphaFoldDB" id="A0A1I6D4G1"/>
<dbReference type="GO" id="GO:0032259">
    <property type="term" value="P:methylation"/>
    <property type="evidence" value="ECO:0007669"/>
    <property type="project" value="UniProtKB-KW"/>
</dbReference>
<dbReference type="OrthoDB" id="9774345at2"/>
<evidence type="ECO:0000313" key="3">
    <source>
        <dbReference type="Proteomes" id="UP000199584"/>
    </source>
</evidence>
<dbReference type="InterPro" id="IPR029063">
    <property type="entry name" value="SAM-dependent_MTases_sf"/>
</dbReference>
<dbReference type="InterPro" id="IPR013216">
    <property type="entry name" value="Methyltransf_11"/>
</dbReference>
<proteinExistence type="predicted"/>
<dbReference type="Proteomes" id="UP000199584">
    <property type="component" value="Unassembled WGS sequence"/>
</dbReference>
<dbReference type="SUPFAM" id="SSF53335">
    <property type="entry name" value="S-adenosyl-L-methionine-dependent methyltransferases"/>
    <property type="match status" value="1"/>
</dbReference>
<reference evidence="3" key="1">
    <citation type="submission" date="2016-10" db="EMBL/GenBank/DDBJ databases">
        <authorList>
            <person name="Varghese N."/>
            <person name="Submissions S."/>
        </authorList>
    </citation>
    <scope>NUCLEOTIDE SEQUENCE [LARGE SCALE GENOMIC DNA]</scope>
    <source>
        <strain evidence="3">DSM 3669</strain>
    </source>
</reference>
<dbReference type="CDD" id="cd02440">
    <property type="entry name" value="AdoMet_MTases"/>
    <property type="match status" value="1"/>
</dbReference>
<dbReference type="EMBL" id="FOYM01000005">
    <property type="protein sequence ID" value="SFR00369.1"/>
    <property type="molecule type" value="Genomic_DNA"/>
</dbReference>
<dbReference type="PANTHER" id="PTHR43591">
    <property type="entry name" value="METHYLTRANSFERASE"/>
    <property type="match status" value="1"/>
</dbReference>
<dbReference type="RefSeq" id="WP_092482317.1">
    <property type="nucleotide sequence ID" value="NZ_FOYM01000005.1"/>
</dbReference>
<dbReference type="GO" id="GO:0008757">
    <property type="term" value="F:S-adenosylmethionine-dependent methyltransferase activity"/>
    <property type="evidence" value="ECO:0007669"/>
    <property type="project" value="InterPro"/>
</dbReference>
<organism evidence="2 3">
    <name type="scientific">Desulfoscipio geothermicus DSM 3669</name>
    <dbReference type="NCBI Taxonomy" id="1121426"/>
    <lineage>
        <taxon>Bacteria</taxon>
        <taxon>Bacillati</taxon>
        <taxon>Bacillota</taxon>
        <taxon>Clostridia</taxon>
        <taxon>Eubacteriales</taxon>
        <taxon>Desulfallaceae</taxon>
        <taxon>Desulfoscipio</taxon>
    </lineage>
</organism>
<sequence>MKQLFDDKADGYDKWYRTPVGRFVDRVEKAAVLAYLEPQPGMSVLDIGCGTGNYSLELARQGLQVTGIDISPGMLARARAKAEAEGLPVQFIRGNAGRLPFGDNSFNYVVSVSALEFLPDLGAALLEAYRVLKPGGRLVVGLIGRDSAWGRFYETKSRREPGSVFNRARLYTLDELHDAMPGRTVRARAVLFTPPEFDYQNEQAAWDLENSAIENGRTDGGFVCAVSIKLR</sequence>
<feature type="domain" description="Methyltransferase type 11" evidence="1">
    <location>
        <begin position="45"/>
        <end position="140"/>
    </location>
</feature>
<keyword evidence="2" id="KW-0489">Methyltransferase</keyword>
<accession>A0A1I6D4G1</accession>
<dbReference type="Gene3D" id="3.40.50.150">
    <property type="entry name" value="Vaccinia Virus protein VP39"/>
    <property type="match status" value="1"/>
</dbReference>
<gene>
    <name evidence="2" type="ORF">SAMN05660706_10588</name>
</gene>
<dbReference type="Pfam" id="PF08241">
    <property type="entry name" value="Methyltransf_11"/>
    <property type="match status" value="1"/>
</dbReference>
<evidence type="ECO:0000259" key="1">
    <source>
        <dbReference type="Pfam" id="PF08241"/>
    </source>
</evidence>
<evidence type="ECO:0000313" key="2">
    <source>
        <dbReference type="EMBL" id="SFR00369.1"/>
    </source>
</evidence>
<keyword evidence="2" id="KW-0808">Transferase</keyword>
<name>A0A1I6D4G1_9FIRM</name>
<protein>
    <submittedName>
        <fullName evidence="2">Methyltransferase domain-containing protein</fullName>
    </submittedName>
</protein>
<dbReference type="PANTHER" id="PTHR43591:SF24">
    <property type="entry name" value="2-METHOXY-6-POLYPRENYL-1,4-BENZOQUINOL METHYLASE, MITOCHONDRIAL"/>
    <property type="match status" value="1"/>
</dbReference>
<dbReference type="STRING" id="39060.SAMN05660706_10588"/>
<keyword evidence="3" id="KW-1185">Reference proteome</keyword>